<dbReference type="GO" id="GO:0004803">
    <property type="term" value="F:transposase activity"/>
    <property type="evidence" value="ECO:0007669"/>
    <property type="project" value="InterPro"/>
</dbReference>
<name>A0A1H2HA35_9PROT</name>
<dbReference type="Gene3D" id="1.10.10.10">
    <property type="entry name" value="Winged helix-like DNA-binding domain superfamily/Winged helix DNA-binding domain"/>
    <property type="match status" value="1"/>
</dbReference>
<dbReference type="GO" id="GO:0043565">
    <property type="term" value="F:sequence-specific DNA binding"/>
    <property type="evidence" value="ECO:0007669"/>
    <property type="project" value="InterPro"/>
</dbReference>
<dbReference type="InterPro" id="IPR036388">
    <property type="entry name" value="WH-like_DNA-bd_sf"/>
</dbReference>
<dbReference type="SUPFAM" id="SSF48295">
    <property type="entry name" value="TrpR-like"/>
    <property type="match status" value="1"/>
</dbReference>
<dbReference type="EMBL" id="FNLN01000044">
    <property type="protein sequence ID" value="SDU28663.1"/>
    <property type="molecule type" value="Genomic_DNA"/>
</dbReference>
<dbReference type="KEGG" id="nur:ATY38_13665"/>
<dbReference type="RefSeq" id="WP_062559777.1">
    <property type="nucleotide sequence ID" value="NZ_CP013341.1"/>
</dbReference>
<dbReference type="Proteomes" id="UP000182882">
    <property type="component" value="Unassembled WGS sequence"/>
</dbReference>
<dbReference type="GO" id="GO:0006313">
    <property type="term" value="P:DNA transposition"/>
    <property type="evidence" value="ECO:0007669"/>
    <property type="project" value="InterPro"/>
</dbReference>
<keyword evidence="2" id="KW-1185">Reference proteome</keyword>
<dbReference type="AlphaFoldDB" id="A0A1H2HA35"/>
<organism evidence="1 2">
    <name type="scientific">Nitrosomonas ureae</name>
    <dbReference type="NCBI Taxonomy" id="44577"/>
    <lineage>
        <taxon>Bacteria</taxon>
        <taxon>Pseudomonadati</taxon>
        <taxon>Pseudomonadota</taxon>
        <taxon>Betaproteobacteria</taxon>
        <taxon>Nitrosomonadales</taxon>
        <taxon>Nitrosomonadaceae</taxon>
        <taxon>Nitrosomonas</taxon>
    </lineage>
</organism>
<proteinExistence type="predicted"/>
<evidence type="ECO:0000313" key="2">
    <source>
        <dbReference type="Proteomes" id="UP000182882"/>
    </source>
</evidence>
<dbReference type="InterPro" id="IPR002514">
    <property type="entry name" value="Transposase_8"/>
</dbReference>
<accession>A0A1H2HA35</accession>
<evidence type="ECO:0000313" key="1">
    <source>
        <dbReference type="EMBL" id="SDU28663.1"/>
    </source>
</evidence>
<gene>
    <name evidence="1" type="ORF">SAMN05216406_1445</name>
</gene>
<sequence>MSKKRTQYSSEFKAKVALVAIRGDETIPQLAARYGIHPTQINSWKRQLIEQAAELFSRNSSAGKESGQTTDDLHRVIGQLTVERDFLARKLDH</sequence>
<reference evidence="2" key="1">
    <citation type="submission" date="2016-10" db="EMBL/GenBank/DDBJ databases">
        <authorList>
            <person name="Varghese N."/>
            <person name="Submissions S."/>
        </authorList>
    </citation>
    <scope>NUCLEOTIDE SEQUENCE [LARGE SCALE GENOMIC DNA]</scope>
    <source>
        <strain evidence="2">Nm10</strain>
    </source>
</reference>
<dbReference type="Pfam" id="PF01527">
    <property type="entry name" value="HTH_Tnp_1"/>
    <property type="match status" value="1"/>
</dbReference>
<dbReference type="InterPro" id="IPR010921">
    <property type="entry name" value="Trp_repressor/repl_initiator"/>
</dbReference>
<protein>
    <submittedName>
        <fullName evidence="1">Transposase and inactivated derivatives</fullName>
    </submittedName>
</protein>